<feature type="chain" id="PRO_5025558438" evidence="2">
    <location>
        <begin position="18"/>
        <end position="335"/>
    </location>
</feature>
<protein>
    <submittedName>
        <fullName evidence="3">Uncharacterized protein</fullName>
    </submittedName>
</protein>
<evidence type="ECO:0000313" key="4">
    <source>
        <dbReference type="Proteomes" id="UP000799324"/>
    </source>
</evidence>
<evidence type="ECO:0000256" key="2">
    <source>
        <dbReference type="SAM" id="SignalP"/>
    </source>
</evidence>
<evidence type="ECO:0000256" key="1">
    <source>
        <dbReference type="SAM" id="Phobius"/>
    </source>
</evidence>
<name>A0A6A6TEF1_9PLEO</name>
<organism evidence="3 4">
    <name type="scientific">Lophiostoma macrostomum CBS 122681</name>
    <dbReference type="NCBI Taxonomy" id="1314788"/>
    <lineage>
        <taxon>Eukaryota</taxon>
        <taxon>Fungi</taxon>
        <taxon>Dikarya</taxon>
        <taxon>Ascomycota</taxon>
        <taxon>Pezizomycotina</taxon>
        <taxon>Dothideomycetes</taxon>
        <taxon>Pleosporomycetidae</taxon>
        <taxon>Pleosporales</taxon>
        <taxon>Lophiostomataceae</taxon>
        <taxon>Lophiostoma</taxon>
    </lineage>
</organism>
<dbReference type="Proteomes" id="UP000799324">
    <property type="component" value="Unassembled WGS sequence"/>
</dbReference>
<keyword evidence="1" id="KW-0472">Membrane</keyword>
<keyword evidence="4" id="KW-1185">Reference proteome</keyword>
<feature type="signal peptide" evidence="2">
    <location>
        <begin position="1"/>
        <end position="17"/>
    </location>
</feature>
<reference evidence="3" key="1">
    <citation type="journal article" date="2020" name="Stud. Mycol.">
        <title>101 Dothideomycetes genomes: a test case for predicting lifestyles and emergence of pathogens.</title>
        <authorList>
            <person name="Haridas S."/>
            <person name="Albert R."/>
            <person name="Binder M."/>
            <person name="Bloem J."/>
            <person name="Labutti K."/>
            <person name="Salamov A."/>
            <person name="Andreopoulos B."/>
            <person name="Baker S."/>
            <person name="Barry K."/>
            <person name="Bills G."/>
            <person name="Bluhm B."/>
            <person name="Cannon C."/>
            <person name="Castanera R."/>
            <person name="Culley D."/>
            <person name="Daum C."/>
            <person name="Ezra D."/>
            <person name="Gonzalez J."/>
            <person name="Henrissat B."/>
            <person name="Kuo A."/>
            <person name="Liang C."/>
            <person name="Lipzen A."/>
            <person name="Lutzoni F."/>
            <person name="Magnuson J."/>
            <person name="Mondo S."/>
            <person name="Nolan M."/>
            <person name="Ohm R."/>
            <person name="Pangilinan J."/>
            <person name="Park H.-J."/>
            <person name="Ramirez L."/>
            <person name="Alfaro M."/>
            <person name="Sun H."/>
            <person name="Tritt A."/>
            <person name="Yoshinaga Y."/>
            <person name="Zwiers L.-H."/>
            <person name="Turgeon B."/>
            <person name="Goodwin S."/>
            <person name="Spatafora J."/>
            <person name="Crous P."/>
            <person name="Grigoriev I."/>
        </authorList>
    </citation>
    <scope>NUCLEOTIDE SEQUENCE</scope>
    <source>
        <strain evidence="3">CBS 122681</strain>
    </source>
</reference>
<keyword evidence="1" id="KW-0812">Transmembrane</keyword>
<gene>
    <name evidence="3" type="ORF">K491DRAFT_315246</name>
</gene>
<feature type="transmembrane region" description="Helical" evidence="1">
    <location>
        <begin position="33"/>
        <end position="51"/>
    </location>
</feature>
<keyword evidence="2" id="KW-0732">Signal</keyword>
<keyword evidence="1" id="KW-1133">Transmembrane helix</keyword>
<sequence length="335" mass="37120">MSTTFIDLALLCHPVFALLSVRHPKMQSKTSSVSLYYFALSFLTLLVFRYCSRSYLSIPWGPSLDVCTTQDQSNPIASLYPGNATGTLNGTVAVVPIPLALARQLIPSQYGILEHAYRDLLPSFPRGMYPAVVQALHDHDVQAFGYKIPDFSRSGVEFPFVDLLNDNYTSFKWAPSLLMSAGHDIALKGAMDYGTNVFAATFEPTCNAYKSVSKSKKLGTTFSGAKSLETGAASLSTMFSSTEEELFPLHFFKNFTNQPTFADGKTCDNMIRLFNTSVTTAPNRIERVVGTVKAKLPPFSTEQEWRNVYGLRLDTAFIENNYLPCENFRGYSSAD</sequence>
<dbReference type="OrthoDB" id="265717at2759"/>
<proteinExistence type="predicted"/>
<accession>A0A6A6TEF1</accession>
<dbReference type="EMBL" id="MU004322">
    <property type="protein sequence ID" value="KAF2657701.1"/>
    <property type="molecule type" value="Genomic_DNA"/>
</dbReference>
<dbReference type="AlphaFoldDB" id="A0A6A6TEF1"/>
<evidence type="ECO:0000313" key="3">
    <source>
        <dbReference type="EMBL" id="KAF2657701.1"/>
    </source>
</evidence>